<comment type="caution">
    <text evidence="4">The sequence shown here is derived from an EMBL/GenBank/DDBJ whole genome shotgun (WGS) entry which is preliminary data.</text>
</comment>
<protein>
    <submittedName>
        <fullName evidence="4">DinB family protein</fullName>
    </submittedName>
</protein>
<keyword evidence="2 3" id="KW-0479">Metal-binding</keyword>
<gene>
    <name evidence="4" type="ORF">IEO70_06140</name>
</gene>
<dbReference type="InterPro" id="IPR007837">
    <property type="entry name" value="DinB"/>
</dbReference>
<feature type="binding site" evidence="3">
    <location>
        <position position="134"/>
    </location>
    <ligand>
        <name>a divalent metal cation</name>
        <dbReference type="ChEBI" id="CHEBI:60240"/>
    </ligand>
</feature>
<dbReference type="InterPro" id="IPR034660">
    <property type="entry name" value="DinB/YfiT-like"/>
</dbReference>
<name>A0A927CYC0_9BACI</name>
<evidence type="ECO:0000256" key="3">
    <source>
        <dbReference type="PIRSR" id="PIRSR607837-1"/>
    </source>
</evidence>
<dbReference type="Gene3D" id="1.20.120.450">
    <property type="entry name" value="dinb family like domain"/>
    <property type="match status" value="1"/>
</dbReference>
<dbReference type="EMBL" id="JACXSI010000012">
    <property type="protein sequence ID" value="MBD3107940.1"/>
    <property type="molecule type" value="Genomic_DNA"/>
</dbReference>
<dbReference type="AlphaFoldDB" id="A0A927CYC0"/>
<dbReference type="Pfam" id="PF05163">
    <property type="entry name" value="DinB"/>
    <property type="match status" value="1"/>
</dbReference>
<evidence type="ECO:0000313" key="5">
    <source>
        <dbReference type="Proteomes" id="UP000602076"/>
    </source>
</evidence>
<dbReference type="GO" id="GO:0046872">
    <property type="term" value="F:metal ion binding"/>
    <property type="evidence" value="ECO:0007669"/>
    <property type="project" value="UniProtKB-KW"/>
</dbReference>
<evidence type="ECO:0000256" key="2">
    <source>
        <dbReference type="ARBA" id="ARBA00022723"/>
    </source>
</evidence>
<comment type="similarity">
    <text evidence="1">Belongs to the DinB family.</text>
</comment>
<feature type="binding site" evidence="3">
    <location>
        <position position="48"/>
    </location>
    <ligand>
        <name>a divalent metal cation</name>
        <dbReference type="ChEBI" id="CHEBI:60240"/>
    </ligand>
</feature>
<proteinExistence type="inferred from homology"/>
<dbReference type="Proteomes" id="UP000602076">
    <property type="component" value="Unassembled WGS sequence"/>
</dbReference>
<reference evidence="4" key="1">
    <citation type="submission" date="2020-09" db="EMBL/GenBank/DDBJ databases">
        <title>Bacillus faecalis sp. nov., a moderately halophilic bacterium isolated from cow faeces.</title>
        <authorList>
            <person name="Jiang L."/>
            <person name="Lee J."/>
        </authorList>
    </citation>
    <scope>NUCLEOTIDE SEQUENCE</scope>
    <source>
        <strain evidence="4">AGMB 02131</strain>
    </source>
</reference>
<accession>A0A927CYC0</accession>
<sequence>MNKYCRNTLHQIQVAVTTLIEVMDTLEKEDLHKRPTLDKYSVGELLNHITTICSADMLISTGASQEQIQNFYAEVTYSSLAEMKVALMKNYYVLQKHYSNLTEDELFTKSSSYWGVTYTKYEWLLEILAHLYHHRGQLHAILVHCYQLDPKVALFE</sequence>
<dbReference type="SUPFAM" id="SSF109854">
    <property type="entry name" value="DinB/YfiT-like putative metalloenzymes"/>
    <property type="match status" value="1"/>
</dbReference>
<evidence type="ECO:0000256" key="1">
    <source>
        <dbReference type="ARBA" id="ARBA00008635"/>
    </source>
</evidence>
<feature type="binding site" evidence="3">
    <location>
        <position position="130"/>
    </location>
    <ligand>
        <name>a divalent metal cation</name>
        <dbReference type="ChEBI" id="CHEBI:60240"/>
    </ligand>
</feature>
<keyword evidence="5" id="KW-1185">Reference proteome</keyword>
<evidence type="ECO:0000313" key="4">
    <source>
        <dbReference type="EMBL" id="MBD3107940.1"/>
    </source>
</evidence>
<organism evidence="4 5">
    <name type="scientific">Peribacillus faecalis</name>
    <dbReference type="NCBI Taxonomy" id="2772559"/>
    <lineage>
        <taxon>Bacteria</taxon>
        <taxon>Bacillati</taxon>
        <taxon>Bacillota</taxon>
        <taxon>Bacilli</taxon>
        <taxon>Bacillales</taxon>
        <taxon>Bacillaceae</taxon>
        <taxon>Peribacillus</taxon>
    </lineage>
</organism>